<evidence type="ECO:0000256" key="2">
    <source>
        <dbReference type="ARBA" id="ARBA00008803"/>
    </source>
</evidence>
<evidence type="ECO:0000256" key="6">
    <source>
        <dbReference type="SAM" id="Phobius"/>
    </source>
</evidence>
<dbReference type="InterPro" id="IPR008010">
    <property type="entry name" value="Tatp1"/>
</dbReference>
<comment type="caution">
    <text evidence="7">The sequence shown here is derived from an EMBL/GenBank/DDBJ whole genome shotgun (WGS) entry which is preliminary data.</text>
</comment>
<accession>A0A7J9K9E2</accession>
<protein>
    <submittedName>
        <fullName evidence="7">Uncharacterized protein</fullName>
    </submittedName>
</protein>
<dbReference type="Proteomes" id="UP000593575">
    <property type="component" value="Unassembled WGS sequence"/>
</dbReference>
<comment type="subcellular location">
    <subcellularLocation>
        <location evidence="1">Membrane</location>
        <topology evidence="1">Multi-pass membrane protein</topology>
    </subcellularLocation>
</comment>
<evidence type="ECO:0000313" key="8">
    <source>
        <dbReference type="Proteomes" id="UP000593575"/>
    </source>
</evidence>
<dbReference type="PANTHER" id="PTHR13317:SF4">
    <property type="entry name" value="TRANSMEMBRANE ANTERIOR POSTERIOR TRANSFORMATION PROTEIN 1 HOMOLOG"/>
    <property type="match status" value="1"/>
</dbReference>
<evidence type="ECO:0000256" key="5">
    <source>
        <dbReference type="ARBA" id="ARBA00023136"/>
    </source>
</evidence>
<gene>
    <name evidence="7" type="ORF">Goarm_000197</name>
</gene>
<keyword evidence="5 6" id="KW-0472">Membrane</keyword>
<evidence type="ECO:0000256" key="3">
    <source>
        <dbReference type="ARBA" id="ARBA00022692"/>
    </source>
</evidence>
<dbReference type="Pfam" id="PF05346">
    <property type="entry name" value="DUF747"/>
    <property type="match status" value="1"/>
</dbReference>
<organism evidence="7 8">
    <name type="scientific">Gossypium armourianum</name>
    <dbReference type="NCBI Taxonomy" id="34283"/>
    <lineage>
        <taxon>Eukaryota</taxon>
        <taxon>Viridiplantae</taxon>
        <taxon>Streptophyta</taxon>
        <taxon>Embryophyta</taxon>
        <taxon>Tracheophyta</taxon>
        <taxon>Spermatophyta</taxon>
        <taxon>Magnoliopsida</taxon>
        <taxon>eudicotyledons</taxon>
        <taxon>Gunneridae</taxon>
        <taxon>Pentapetalae</taxon>
        <taxon>rosids</taxon>
        <taxon>malvids</taxon>
        <taxon>Malvales</taxon>
        <taxon>Malvaceae</taxon>
        <taxon>Malvoideae</taxon>
        <taxon>Gossypium</taxon>
    </lineage>
</organism>
<reference evidence="7 8" key="1">
    <citation type="journal article" date="2019" name="Genome Biol. Evol.">
        <title>Insights into the evolution of the New World diploid cottons (Gossypium, subgenus Houzingenia) based on genome sequencing.</title>
        <authorList>
            <person name="Grover C.E."/>
            <person name="Arick M.A. 2nd"/>
            <person name="Thrash A."/>
            <person name="Conover J.L."/>
            <person name="Sanders W.S."/>
            <person name="Peterson D.G."/>
            <person name="Frelichowski J.E."/>
            <person name="Scheffler J.A."/>
            <person name="Scheffler B.E."/>
            <person name="Wendel J.F."/>
        </authorList>
    </citation>
    <scope>NUCLEOTIDE SEQUENCE [LARGE SCALE GENOMIC DNA]</scope>
    <source>
        <strain evidence="7">6</strain>
        <tissue evidence="7">Leaf</tissue>
    </source>
</reference>
<comment type="similarity">
    <text evidence="2">Belongs to the TAPT1 family.</text>
</comment>
<dbReference type="AlphaFoldDB" id="A0A7J9K9E2"/>
<sequence>MSLSALARITSTISHMQNAFVVFFCEMLIDIIKHSFLAKFNGIKPIEYSEFLEDLCKQVHASLITRCQHFQTLNMQTEDSKKNLTFVPLAPACVVRTEKYFKLIIIFLVLFLKVIRVLTPVYAAHLPYSPLPWRLFWIIFLISVTYVMLTSLKVMIGMGLQKHATWYVNRCRKRKHHLHFD</sequence>
<evidence type="ECO:0000256" key="4">
    <source>
        <dbReference type="ARBA" id="ARBA00022989"/>
    </source>
</evidence>
<proteinExistence type="inferred from homology"/>
<feature type="transmembrane region" description="Helical" evidence="6">
    <location>
        <begin position="135"/>
        <end position="156"/>
    </location>
</feature>
<keyword evidence="4 6" id="KW-1133">Transmembrane helix</keyword>
<evidence type="ECO:0000313" key="7">
    <source>
        <dbReference type="EMBL" id="MBA0842966.1"/>
    </source>
</evidence>
<name>A0A7J9K9E2_9ROSI</name>
<evidence type="ECO:0000256" key="1">
    <source>
        <dbReference type="ARBA" id="ARBA00004141"/>
    </source>
</evidence>
<keyword evidence="8" id="KW-1185">Reference proteome</keyword>
<dbReference type="EMBL" id="JABFAE010000013">
    <property type="protein sequence ID" value="MBA0842966.1"/>
    <property type="molecule type" value="Genomic_DNA"/>
</dbReference>
<dbReference type="GO" id="GO:0005789">
    <property type="term" value="C:endoplasmic reticulum membrane"/>
    <property type="evidence" value="ECO:0007669"/>
    <property type="project" value="TreeGrafter"/>
</dbReference>
<keyword evidence="3 6" id="KW-0812">Transmembrane</keyword>
<feature type="transmembrane region" description="Helical" evidence="6">
    <location>
        <begin position="103"/>
        <end position="123"/>
    </location>
</feature>
<dbReference type="PANTHER" id="PTHR13317">
    <property type="entry name" value="TRANSMEMBRANE ANTERIOR POSTERIOR TRANSFORMATION PROTEIN 1 HOMOLOG"/>
    <property type="match status" value="1"/>
</dbReference>